<evidence type="ECO:0000256" key="1">
    <source>
        <dbReference type="ARBA" id="ARBA00004123"/>
    </source>
</evidence>
<sequence length="943" mass="109894">MAVAQHELLALLFISKRGESKHSIEAKSKDLPNLRKEELDAKNRNQLDKYEHKNKCSEINLTLNKDDLKLDSISEIPNNLATSILNKSSTVYDKLNSDINGFHKIGYSNDSKQKFVTVLNSGILIDLESSKVLRSSLLMESIRSVVPSKEKSSDGKQFQPPSFHHYDPQIINKPLLNNENNSLCRPRKMIPVQSNINKKTDIKTTKPRKTELEKLYADISVMFCCDGVLNIPNIRHCRQNKQINYCDTKTVVSSKKNRHLTIEQIDDQTNKLISDDKISKMYKRQTNKSQLKTKKILCTHKKYTKKTKKIMNFVLSKKSELNNVSDNNKEETIQVKTLKVLTPEDYKDKSYFQTFDNNMLECKLCSYNDKGPKIVRHYKEEHSVEEMLPSRISVDVAEILINESVKENFGILNVQNLKPLWDVVFINTIFKCVFCHSIFYDITCYYDHITCHTGEYRYQCKLCKMTYPNVFELDKHISKHSNYDKSEGISHTLHSIPLGINKIFGYLCPFCYYIQLNYKRIVNHMTEWHSNEDKKFNNYWTILRVNMSIGDDEYTNAIVDYSKLVGCLPPVLNDRVILKDVNRKIQTPQETSVSTQVTQKKKSMKDAESPGITLYTKEEVHLPKLNKHHSSPEDTIPLPSIGTSKKMFEKNNRQNEYKRQKLCNKITDAGRLNIHSSNLMGKTTYKQKHQALESFEPHFRPPCREIPVKSNEKSTEKSPVEAHRNFGNDFKEEDILGTTRKNKFDQLINLSASSFKPMNYEKTRVEEWNKKIVVKSPINNLRDELFPQFIPQNIRFQCPKENCNQQFLWNVDSLKTHISIIHKDYKFYLCPHCSPNSIHTREVKLDNIDFHLLCHTENLYKCQYCNYIDFNRVEMRKHMRNVHLPLTVRENQSHITVIRQSKNEDYSINRIKTQADSMAHQKTFEVLKTTVAAFPIATTIAHA</sequence>
<evidence type="ECO:0000256" key="2">
    <source>
        <dbReference type="ARBA" id="ARBA00022723"/>
    </source>
</evidence>
<organism evidence="10 11">
    <name type="scientific">Cinara cedri</name>
    <dbReference type="NCBI Taxonomy" id="506608"/>
    <lineage>
        <taxon>Eukaryota</taxon>
        <taxon>Metazoa</taxon>
        <taxon>Ecdysozoa</taxon>
        <taxon>Arthropoda</taxon>
        <taxon>Hexapoda</taxon>
        <taxon>Insecta</taxon>
        <taxon>Pterygota</taxon>
        <taxon>Neoptera</taxon>
        <taxon>Paraneoptera</taxon>
        <taxon>Hemiptera</taxon>
        <taxon>Sternorrhyncha</taxon>
        <taxon>Aphidomorpha</taxon>
        <taxon>Aphidoidea</taxon>
        <taxon>Aphididae</taxon>
        <taxon>Lachninae</taxon>
        <taxon>Cinara</taxon>
    </lineage>
</organism>
<keyword evidence="11" id="KW-1185">Reference proteome</keyword>
<feature type="compositionally biased region" description="Polar residues" evidence="8">
    <location>
        <begin position="588"/>
        <end position="598"/>
    </location>
</feature>
<name>A0A5E4NR36_9HEMI</name>
<comment type="subcellular location">
    <subcellularLocation>
        <location evidence="1">Nucleus</location>
    </subcellularLocation>
</comment>
<evidence type="ECO:0000313" key="10">
    <source>
        <dbReference type="EMBL" id="VVC45886.1"/>
    </source>
</evidence>
<evidence type="ECO:0000313" key="11">
    <source>
        <dbReference type="Proteomes" id="UP000325440"/>
    </source>
</evidence>
<feature type="domain" description="C2H2-type" evidence="9">
    <location>
        <begin position="458"/>
        <end position="485"/>
    </location>
</feature>
<evidence type="ECO:0000256" key="6">
    <source>
        <dbReference type="ARBA" id="ARBA00023242"/>
    </source>
</evidence>
<dbReference type="OrthoDB" id="6615389at2759"/>
<dbReference type="GO" id="GO:0005634">
    <property type="term" value="C:nucleus"/>
    <property type="evidence" value="ECO:0007669"/>
    <property type="project" value="UniProtKB-SubCell"/>
</dbReference>
<evidence type="ECO:0000256" key="7">
    <source>
        <dbReference type="PROSITE-ProRule" id="PRU00042"/>
    </source>
</evidence>
<protein>
    <submittedName>
        <fullName evidence="10">Zinc finger C2H2-type,Zinc finger, RING/FYVE/PHD-type</fullName>
    </submittedName>
</protein>
<dbReference type="InterPro" id="IPR013087">
    <property type="entry name" value="Znf_C2H2_type"/>
</dbReference>
<dbReference type="PROSITE" id="PS50157">
    <property type="entry name" value="ZINC_FINGER_C2H2_2"/>
    <property type="match status" value="2"/>
</dbReference>
<dbReference type="PROSITE" id="PS00028">
    <property type="entry name" value="ZINC_FINGER_C2H2_1"/>
    <property type="match status" value="2"/>
</dbReference>
<dbReference type="GO" id="GO:0008270">
    <property type="term" value="F:zinc ion binding"/>
    <property type="evidence" value="ECO:0007669"/>
    <property type="project" value="UniProtKB-KW"/>
</dbReference>
<accession>A0A5E4NR36</accession>
<dbReference type="Proteomes" id="UP000325440">
    <property type="component" value="Unassembled WGS sequence"/>
</dbReference>
<feature type="region of interest" description="Disordered" evidence="8">
    <location>
        <begin position="699"/>
        <end position="721"/>
    </location>
</feature>
<gene>
    <name evidence="10" type="ORF">CINCED_3A000472</name>
</gene>
<dbReference type="Gene3D" id="3.30.160.60">
    <property type="entry name" value="Classic Zinc Finger"/>
    <property type="match status" value="2"/>
</dbReference>
<keyword evidence="2" id="KW-0479">Metal-binding</keyword>
<feature type="region of interest" description="Disordered" evidence="8">
    <location>
        <begin position="588"/>
        <end position="609"/>
    </location>
</feature>
<dbReference type="SUPFAM" id="SSF57667">
    <property type="entry name" value="beta-beta-alpha zinc fingers"/>
    <property type="match status" value="1"/>
</dbReference>
<keyword evidence="6" id="KW-0539">Nucleus</keyword>
<feature type="domain" description="C2H2-type" evidence="9">
    <location>
        <begin position="430"/>
        <end position="457"/>
    </location>
</feature>
<evidence type="ECO:0000256" key="8">
    <source>
        <dbReference type="SAM" id="MobiDB-lite"/>
    </source>
</evidence>
<keyword evidence="5" id="KW-0862">Zinc</keyword>
<dbReference type="InterPro" id="IPR050888">
    <property type="entry name" value="ZnF_C2H2-type_TF"/>
</dbReference>
<reference evidence="10 11" key="1">
    <citation type="submission" date="2019-08" db="EMBL/GenBank/DDBJ databases">
        <authorList>
            <person name="Alioto T."/>
            <person name="Alioto T."/>
            <person name="Gomez Garrido J."/>
        </authorList>
    </citation>
    <scope>NUCLEOTIDE SEQUENCE [LARGE SCALE GENOMIC DNA]</scope>
</reference>
<dbReference type="AlphaFoldDB" id="A0A5E4NR36"/>
<dbReference type="PANTHER" id="PTHR24406">
    <property type="entry name" value="TRANSCRIPTIONAL REPRESSOR CTCFL-RELATED"/>
    <property type="match status" value="1"/>
</dbReference>
<dbReference type="InterPro" id="IPR036236">
    <property type="entry name" value="Znf_C2H2_sf"/>
</dbReference>
<evidence type="ECO:0000259" key="9">
    <source>
        <dbReference type="PROSITE" id="PS50157"/>
    </source>
</evidence>
<proteinExistence type="predicted"/>
<keyword evidence="4 7" id="KW-0863">Zinc-finger</keyword>
<evidence type="ECO:0000256" key="4">
    <source>
        <dbReference type="ARBA" id="ARBA00022771"/>
    </source>
</evidence>
<evidence type="ECO:0000256" key="3">
    <source>
        <dbReference type="ARBA" id="ARBA00022737"/>
    </source>
</evidence>
<dbReference type="EMBL" id="CABPRJ010002418">
    <property type="protein sequence ID" value="VVC45886.1"/>
    <property type="molecule type" value="Genomic_DNA"/>
</dbReference>
<evidence type="ECO:0000256" key="5">
    <source>
        <dbReference type="ARBA" id="ARBA00022833"/>
    </source>
</evidence>
<dbReference type="SMART" id="SM00355">
    <property type="entry name" value="ZnF_C2H2"/>
    <property type="match status" value="6"/>
</dbReference>
<keyword evidence="3" id="KW-0677">Repeat</keyword>